<dbReference type="OrthoDB" id="981975at2"/>
<dbReference type="EMBL" id="BHXQ01000008">
    <property type="protein sequence ID" value="GCC53488.1"/>
    <property type="molecule type" value="Genomic_DNA"/>
</dbReference>
<organism evidence="1 2">
    <name type="scientific">Chryseotalea sanaruensis</name>
    <dbReference type="NCBI Taxonomy" id="2482724"/>
    <lineage>
        <taxon>Bacteria</taxon>
        <taxon>Pseudomonadati</taxon>
        <taxon>Bacteroidota</taxon>
        <taxon>Cytophagia</taxon>
        <taxon>Cytophagales</taxon>
        <taxon>Chryseotaleaceae</taxon>
        <taxon>Chryseotalea</taxon>
    </lineage>
</organism>
<accession>A0A401UF06</accession>
<evidence type="ECO:0000313" key="1">
    <source>
        <dbReference type="EMBL" id="GCC53488.1"/>
    </source>
</evidence>
<gene>
    <name evidence="1" type="ORF">SanaruYs_37330</name>
</gene>
<name>A0A401UF06_9BACT</name>
<protein>
    <recommendedName>
        <fullName evidence="3">DUF2953 domain-containing protein</fullName>
    </recommendedName>
</protein>
<evidence type="ECO:0000313" key="2">
    <source>
        <dbReference type="Proteomes" id="UP000288227"/>
    </source>
</evidence>
<evidence type="ECO:0008006" key="3">
    <source>
        <dbReference type="Google" id="ProtNLM"/>
    </source>
</evidence>
<comment type="caution">
    <text evidence="1">The sequence shown here is derived from an EMBL/GenBank/DDBJ whole genome shotgun (WGS) entry which is preliminary data.</text>
</comment>
<reference evidence="1 2" key="1">
    <citation type="submission" date="2018-11" db="EMBL/GenBank/DDBJ databases">
        <title>Chryseotalea sanarue gen. nov., sp., nov., a member of the family Cytophagaceae, isolated from a brackish lake in Hamamatsu Japan.</title>
        <authorList>
            <person name="Maejima Y."/>
            <person name="Iino T."/>
            <person name="Muraguchi Y."/>
            <person name="Fukuda K."/>
            <person name="Ohkuma M."/>
            <person name="Moriuchi R."/>
            <person name="Dohra H."/>
            <person name="Kimbara K."/>
            <person name="Shintani M."/>
        </authorList>
    </citation>
    <scope>NUCLEOTIDE SEQUENCE [LARGE SCALE GENOMIC DNA]</scope>
    <source>
        <strain evidence="1 2">Ys</strain>
    </source>
</reference>
<proteinExistence type="predicted"/>
<dbReference type="RefSeq" id="WP_127124140.1">
    <property type="nucleotide sequence ID" value="NZ_BHXQ01000008.1"/>
</dbReference>
<sequence>MTVLAIILFIILFISSWILFMPLVVDVDTTATRYCMYQAGTFQFYFENDFQPRLRVLGMSVSLKQKTKPKAEIKVRKKSKTEKIAMPRIWALVRNIFRCINIKRFTLTLDTGDVVFNAKLIPAFVLLSRGPVQLSANFNGRVSASLLAEVRLYRLVWVVLKFFTKK</sequence>
<keyword evidence="2" id="KW-1185">Reference proteome</keyword>
<dbReference type="Proteomes" id="UP000288227">
    <property type="component" value="Unassembled WGS sequence"/>
</dbReference>
<dbReference type="AlphaFoldDB" id="A0A401UF06"/>